<dbReference type="InterPro" id="IPR001091">
    <property type="entry name" value="RM_Methyltransferase"/>
</dbReference>
<dbReference type="RefSeq" id="WP_129067968.1">
    <property type="nucleotide sequence ID" value="NZ_RDFA01000002.1"/>
</dbReference>
<dbReference type="GO" id="GO:0003677">
    <property type="term" value="F:DNA binding"/>
    <property type="evidence" value="ECO:0007669"/>
    <property type="project" value="UniProtKB-KW"/>
</dbReference>
<dbReference type="InterPro" id="IPR029063">
    <property type="entry name" value="SAM-dependent_MTases_sf"/>
</dbReference>
<dbReference type="EMBL" id="RDFA01000002">
    <property type="protein sequence ID" value="RXK50004.1"/>
    <property type="molecule type" value="Genomic_DNA"/>
</dbReference>
<comment type="caution">
    <text evidence="10">The sequence shown here is derived from an EMBL/GenBank/DDBJ whole genome shotgun (WGS) entry which is preliminary data.</text>
</comment>
<evidence type="ECO:0000313" key="11">
    <source>
        <dbReference type="Proteomes" id="UP000289691"/>
    </source>
</evidence>
<dbReference type="PRINTS" id="PR00508">
    <property type="entry name" value="S21N4MTFRASE"/>
</dbReference>
<dbReference type="Gene3D" id="3.40.50.150">
    <property type="entry name" value="Vaccinia Virus protein VP39"/>
    <property type="match status" value="2"/>
</dbReference>
<dbReference type="PROSITE" id="PS00093">
    <property type="entry name" value="N4_MTASE"/>
    <property type="match status" value="1"/>
</dbReference>
<keyword evidence="2 8" id="KW-0489">Methyltransferase</keyword>
<feature type="domain" description="DNA methylase N-4/N-6" evidence="9">
    <location>
        <begin position="11"/>
        <end position="87"/>
    </location>
</feature>
<keyword evidence="5 8" id="KW-0680">Restriction system</keyword>
<accession>A0A498L2M6</accession>
<dbReference type="EC" id="2.1.1.113" evidence="8"/>
<dbReference type="OrthoDB" id="241751at2157"/>
<keyword evidence="4 8" id="KW-0949">S-adenosyl-L-methionine</keyword>
<evidence type="ECO:0000256" key="6">
    <source>
        <dbReference type="ARBA" id="ARBA00023125"/>
    </source>
</evidence>
<sequence>MEFETLDEKDWSEIKDSSSKELTHDIHPYFAKFSPEIPRYLIREYTDEGDVVLDPFSGSGTTLVESLSLGRNAIGVDANPLACLIAKVKTTKLQDGDRRLAREVISDISTDVNSLYGQQNLIGKSFEEPEIPEFHNRDDWFNKNVQKELAVIKRRIEDVQNERVYDALRIAFSRIIVGVSNQDSESRYTQVENDVDNKECLERFTEQANRILDKLQTLEAEVPGPVETDIYNEDSREMDGVPSNCADFVVTSPPYLNSWDYGLYHKFRFKWLDLDVDTFNQREIGRHLRRKGDKVSRYRDDMSAVLENVARVLRDDGCAVIVNATSVVDGEHIDTNDILVEEAQKHGLTLGNSVSKEVYGPHFGMRANSDKMEENQKFEKMLVFHEAD</sequence>
<keyword evidence="11" id="KW-1185">Reference proteome</keyword>
<protein>
    <recommendedName>
        <fullName evidence="8">Type II methyltransferase</fullName>
        <ecNumber evidence="8">2.1.1.113</ecNumber>
    </recommendedName>
    <alternativeName>
        <fullName evidence="8">N-4 cytosine-specific methyltransferase</fullName>
    </alternativeName>
</protein>
<dbReference type="Pfam" id="PF01555">
    <property type="entry name" value="N6_N4_Mtase"/>
    <property type="match status" value="1"/>
</dbReference>
<dbReference type="GO" id="GO:0032259">
    <property type="term" value="P:methylation"/>
    <property type="evidence" value="ECO:0007669"/>
    <property type="project" value="UniProtKB-KW"/>
</dbReference>
<evidence type="ECO:0000313" key="10">
    <source>
        <dbReference type="EMBL" id="RXK50004.1"/>
    </source>
</evidence>
<comment type="catalytic activity">
    <reaction evidence="7 8">
        <text>a 2'-deoxycytidine in DNA + S-adenosyl-L-methionine = an N(4)-methyl-2'-deoxycytidine in DNA + S-adenosyl-L-homocysteine + H(+)</text>
        <dbReference type="Rhea" id="RHEA:16857"/>
        <dbReference type="Rhea" id="RHEA-COMP:11369"/>
        <dbReference type="Rhea" id="RHEA-COMP:13674"/>
        <dbReference type="ChEBI" id="CHEBI:15378"/>
        <dbReference type="ChEBI" id="CHEBI:57856"/>
        <dbReference type="ChEBI" id="CHEBI:59789"/>
        <dbReference type="ChEBI" id="CHEBI:85452"/>
        <dbReference type="ChEBI" id="CHEBI:137933"/>
        <dbReference type="EC" id="2.1.1.113"/>
    </reaction>
</comment>
<evidence type="ECO:0000256" key="5">
    <source>
        <dbReference type="ARBA" id="ARBA00022747"/>
    </source>
</evidence>
<proteinExistence type="inferred from homology"/>
<dbReference type="GO" id="GO:0009307">
    <property type="term" value="P:DNA restriction-modification system"/>
    <property type="evidence" value="ECO:0007669"/>
    <property type="project" value="UniProtKB-KW"/>
</dbReference>
<dbReference type="InterPro" id="IPR017985">
    <property type="entry name" value="MeTrfase_CN4_CS"/>
</dbReference>
<dbReference type="GO" id="GO:0008170">
    <property type="term" value="F:N-methyltransferase activity"/>
    <property type="evidence" value="ECO:0007669"/>
    <property type="project" value="InterPro"/>
</dbReference>
<gene>
    <name evidence="10" type="ORF">EAF64_05385</name>
</gene>
<keyword evidence="6" id="KW-0238">DNA-binding</keyword>
<evidence type="ECO:0000259" key="9">
    <source>
        <dbReference type="Pfam" id="PF01555"/>
    </source>
</evidence>
<evidence type="ECO:0000256" key="8">
    <source>
        <dbReference type="RuleBase" id="RU362026"/>
    </source>
</evidence>
<evidence type="ECO:0000256" key="3">
    <source>
        <dbReference type="ARBA" id="ARBA00022679"/>
    </source>
</evidence>
<evidence type="ECO:0000256" key="4">
    <source>
        <dbReference type="ARBA" id="ARBA00022691"/>
    </source>
</evidence>
<dbReference type="Proteomes" id="UP000289691">
    <property type="component" value="Unassembled WGS sequence"/>
</dbReference>
<evidence type="ECO:0000256" key="1">
    <source>
        <dbReference type="ARBA" id="ARBA00010203"/>
    </source>
</evidence>
<dbReference type="SUPFAM" id="SSF53335">
    <property type="entry name" value="S-adenosyl-L-methionine-dependent methyltransferases"/>
    <property type="match status" value="2"/>
</dbReference>
<dbReference type="GO" id="GO:0015667">
    <property type="term" value="F:site-specific DNA-methyltransferase (cytosine-N4-specific) activity"/>
    <property type="evidence" value="ECO:0007669"/>
    <property type="project" value="UniProtKB-EC"/>
</dbReference>
<dbReference type="InterPro" id="IPR002941">
    <property type="entry name" value="DNA_methylase_N4/N6"/>
</dbReference>
<evidence type="ECO:0000256" key="2">
    <source>
        <dbReference type="ARBA" id="ARBA00022603"/>
    </source>
</evidence>
<keyword evidence="3" id="KW-0808">Transferase</keyword>
<name>A0A498L2M6_9EURY</name>
<dbReference type="AlphaFoldDB" id="A0A498L2M6"/>
<comment type="similarity">
    <text evidence="1">Belongs to the N(4)/N(6)-methyltransferase family. N(4) subfamily.</text>
</comment>
<reference evidence="10 11" key="1">
    <citation type="submission" date="2019-01" db="EMBL/GenBank/DDBJ databases">
        <title>Halorientalis sp. F13-25 a new haloarchaeum isolated from hypersaline water.</title>
        <authorList>
            <person name="Ana D.-V."/>
            <person name="Cristina S.-P."/>
            <person name="Antonio V."/>
        </authorList>
    </citation>
    <scope>NUCLEOTIDE SEQUENCE [LARGE SCALE GENOMIC DNA]</scope>
    <source>
        <strain evidence="10 11">F13-25</strain>
    </source>
</reference>
<evidence type="ECO:0000256" key="7">
    <source>
        <dbReference type="ARBA" id="ARBA00049120"/>
    </source>
</evidence>
<organism evidence="10 11">
    <name type="scientific">Halorientalis pallida</name>
    <dbReference type="NCBI Taxonomy" id="2479928"/>
    <lineage>
        <taxon>Archaea</taxon>
        <taxon>Methanobacteriati</taxon>
        <taxon>Methanobacteriota</taxon>
        <taxon>Stenosarchaea group</taxon>
        <taxon>Halobacteria</taxon>
        <taxon>Halobacteriales</taxon>
        <taxon>Haloarculaceae</taxon>
        <taxon>Halorientalis</taxon>
    </lineage>
</organism>